<sequence>MSYFIGIVPPDHILKTIISLQTKWKENQIIHVAEPHITVKAQSGLTNDKGWIGKINDIGTNFKPFLINLGKPDFFGESVLYLTVESNDINELHQTIIKTLSPNPDDLVKYLEGELYIPHLTLGQTQFGMSYEELKKMYLDTEKFEKFSFEVRFLRIYVETNNGRYEKLIDVDLLG</sequence>
<dbReference type="InterPro" id="IPR009097">
    <property type="entry name" value="Cyclic_Pdiesterase"/>
</dbReference>
<gene>
    <name evidence="1" type="ORF">J2S05_000142</name>
</gene>
<dbReference type="Proteomes" id="UP001225034">
    <property type="component" value="Unassembled WGS sequence"/>
</dbReference>
<name>A0ABT9YBZ8_9BACI</name>
<dbReference type="EMBL" id="JAUSUA010000001">
    <property type="protein sequence ID" value="MDQ0205368.1"/>
    <property type="molecule type" value="Genomic_DNA"/>
</dbReference>
<reference evidence="1 2" key="1">
    <citation type="submission" date="2023-07" db="EMBL/GenBank/DDBJ databases">
        <title>Genomic Encyclopedia of Type Strains, Phase IV (KMG-IV): sequencing the most valuable type-strain genomes for metagenomic binning, comparative biology and taxonomic classification.</title>
        <authorList>
            <person name="Goeker M."/>
        </authorList>
    </citation>
    <scope>NUCLEOTIDE SEQUENCE [LARGE SCALE GENOMIC DNA]</scope>
    <source>
        <strain evidence="1 2">DSM 19154</strain>
    </source>
</reference>
<evidence type="ECO:0000313" key="1">
    <source>
        <dbReference type="EMBL" id="MDQ0205368.1"/>
    </source>
</evidence>
<dbReference type="SUPFAM" id="SSF55144">
    <property type="entry name" value="LigT-like"/>
    <property type="match status" value="1"/>
</dbReference>
<proteinExistence type="predicted"/>
<comment type="caution">
    <text evidence="1">The sequence shown here is derived from an EMBL/GenBank/DDBJ whole genome shotgun (WGS) entry which is preliminary data.</text>
</comment>
<dbReference type="Gene3D" id="3.90.1140.10">
    <property type="entry name" value="Cyclic phosphodiesterase"/>
    <property type="match status" value="1"/>
</dbReference>
<dbReference type="RefSeq" id="WP_306978998.1">
    <property type="nucleotide sequence ID" value="NZ_JAUSUA010000001.1"/>
</dbReference>
<evidence type="ECO:0000313" key="2">
    <source>
        <dbReference type="Proteomes" id="UP001225034"/>
    </source>
</evidence>
<dbReference type="Pfam" id="PF13563">
    <property type="entry name" value="2_5_RNA_ligase2"/>
    <property type="match status" value="1"/>
</dbReference>
<keyword evidence="1" id="KW-0436">Ligase</keyword>
<organism evidence="1 2">
    <name type="scientific">Alkalicoccobacillus murimartini</name>
    <dbReference type="NCBI Taxonomy" id="171685"/>
    <lineage>
        <taxon>Bacteria</taxon>
        <taxon>Bacillati</taxon>
        <taxon>Bacillota</taxon>
        <taxon>Bacilli</taxon>
        <taxon>Bacillales</taxon>
        <taxon>Bacillaceae</taxon>
        <taxon>Alkalicoccobacillus</taxon>
    </lineage>
</organism>
<protein>
    <submittedName>
        <fullName evidence="1">2'-5' RNA ligase</fullName>
    </submittedName>
</protein>
<keyword evidence="2" id="KW-1185">Reference proteome</keyword>
<accession>A0ABT9YBZ8</accession>
<dbReference type="GO" id="GO:0016874">
    <property type="term" value="F:ligase activity"/>
    <property type="evidence" value="ECO:0007669"/>
    <property type="project" value="UniProtKB-KW"/>
</dbReference>